<proteinExistence type="predicted"/>
<evidence type="ECO:0000256" key="1">
    <source>
        <dbReference type="SAM" id="MobiDB-lite"/>
    </source>
</evidence>
<organism evidence="3 4">
    <name type="scientific">Hydrotalea sandarakina</name>
    <dbReference type="NCBI Taxonomy" id="1004304"/>
    <lineage>
        <taxon>Bacteria</taxon>
        <taxon>Pseudomonadati</taxon>
        <taxon>Bacteroidota</taxon>
        <taxon>Chitinophagia</taxon>
        <taxon>Chitinophagales</taxon>
        <taxon>Chitinophagaceae</taxon>
        <taxon>Hydrotalea</taxon>
    </lineage>
</organism>
<dbReference type="NCBIfam" id="TIGR03696">
    <property type="entry name" value="Rhs_assc_core"/>
    <property type="match status" value="1"/>
</dbReference>
<evidence type="ECO:0000313" key="3">
    <source>
        <dbReference type="EMBL" id="PZX66075.1"/>
    </source>
</evidence>
<evidence type="ECO:0000313" key="4">
    <source>
        <dbReference type="Proteomes" id="UP000249720"/>
    </source>
</evidence>
<feature type="region of interest" description="Disordered" evidence="1">
    <location>
        <begin position="1"/>
        <end position="20"/>
    </location>
</feature>
<protein>
    <submittedName>
        <fullName evidence="3">RHS repeat-associated protein</fullName>
    </submittedName>
</protein>
<dbReference type="AlphaFoldDB" id="A0A2W7SSM7"/>
<dbReference type="InterPro" id="IPR022385">
    <property type="entry name" value="Rhs_assc_core"/>
</dbReference>
<keyword evidence="4" id="KW-1185">Reference proteome</keyword>
<dbReference type="EMBL" id="QKZV01000001">
    <property type="protein sequence ID" value="PZX66075.1"/>
    <property type="molecule type" value="Genomic_DNA"/>
</dbReference>
<comment type="caution">
    <text evidence="3">The sequence shown here is derived from an EMBL/GenBank/DDBJ whole genome shotgun (WGS) entry which is preliminary data.</text>
</comment>
<name>A0A2W7SSM7_9BACT</name>
<dbReference type="Proteomes" id="UP000249720">
    <property type="component" value="Unassembled WGS sequence"/>
</dbReference>
<accession>A0A2W7SSM7</accession>
<reference evidence="3 4" key="1">
    <citation type="submission" date="2018-06" db="EMBL/GenBank/DDBJ databases">
        <title>Genomic Encyclopedia of Archaeal and Bacterial Type Strains, Phase II (KMG-II): from individual species to whole genera.</title>
        <authorList>
            <person name="Goeker M."/>
        </authorList>
    </citation>
    <scope>NUCLEOTIDE SEQUENCE [LARGE SCALE GENOMIC DNA]</scope>
    <source>
        <strain evidence="3 4">DSM 23241</strain>
    </source>
</reference>
<keyword evidence="2" id="KW-1133">Transmembrane helix</keyword>
<evidence type="ECO:0000256" key="2">
    <source>
        <dbReference type="SAM" id="Phobius"/>
    </source>
</evidence>
<dbReference type="Gene3D" id="2.180.10.10">
    <property type="entry name" value="RHS repeat-associated core"/>
    <property type="match status" value="1"/>
</dbReference>
<sequence length="325" mass="35697">MAGISSKAAGGTENKYKYNGKELQQREFSDGSGIELYDFGARMQDPQLGRWNGVDPLAEQMRRFSPYNYALDNPERFIDKDGMEAVEDDDQGEYGVRDNTTSEASFRGWKYIKYYPASGGSAKRFKIKSSSSDDWVHNKVTGRVYWDDNVKKADDVKNSNEEYYGDGSDKKRYVSNEGTVELGKNGDWHVVTNEEPENAQSSNYNSLVPTQITNGNENIEAITDSISTAIMAEGFVEGTIKAGGLESENLATALISAKILSNISKGVAIVGISSAIINYQQGNINGYHAFTLGVISLVGTGLPLIGVGLTLADMVWGHYIFHDKK</sequence>
<gene>
    <name evidence="3" type="ORF">LX80_00575</name>
</gene>
<feature type="transmembrane region" description="Helical" evidence="2">
    <location>
        <begin position="287"/>
        <end position="316"/>
    </location>
</feature>
<keyword evidence="2" id="KW-0472">Membrane</keyword>
<keyword evidence="2" id="KW-0812">Transmembrane</keyword>
<dbReference type="OrthoDB" id="667524at2"/>